<keyword evidence="1" id="KW-0812">Transmembrane</keyword>
<keyword evidence="1" id="KW-1133">Transmembrane helix</keyword>
<dbReference type="InParanoid" id="A0A317XYS3"/>
<proteinExistence type="predicted"/>
<feature type="transmembrane region" description="Helical" evidence="1">
    <location>
        <begin position="20"/>
        <end position="37"/>
    </location>
</feature>
<evidence type="ECO:0000313" key="2">
    <source>
        <dbReference type="EMBL" id="PWZ03445.1"/>
    </source>
</evidence>
<dbReference type="EMBL" id="KZ819188">
    <property type="protein sequence ID" value="PWZ03445.1"/>
    <property type="molecule type" value="Genomic_DNA"/>
</dbReference>
<name>A0A317XYS3_9BASI</name>
<sequence length="71" mass="7933">MMNAAGMAAQPAGAFSSSPFSIYSGFICLMLHTSFYFEPPPPDWIKRHTTNALRYSCTYWSAPLLTTPRIL</sequence>
<reference evidence="2 3" key="1">
    <citation type="journal article" date="2018" name="Mol. Biol. Evol.">
        <title>Broad Genomic Sampling Reveals a Smut Pathogenic Ancestry of the Fungal Clade Ustilaginomycotina.</title>
        <authorList>
            <person name="Kijpornyongpan T."/>
            <person name="Mondo S.J."/>
            <person name="Barry K."/>
            <person name="Sandor L."/>
            <person name="Lee J."/>
            <person name="Lipzen A."/>
            <person name="Pangilinan J."/>
            <person name="LaButti K."/>
            <person name="Hainaut M."/>
            <person name="Henrissat B."/>
            <person name="Grigoriev I.V."/>
            <person name="Spatafora J.W."/>
            <person name="Aime M.C."/>
        </authorList>
    </citation>
    <scope>NUCLEOTIDE SEQUENCE [LARGE SCALE GENOMIC DNA]</scope>
    <source>
        <strain evidence="2 3">MCA 3645</strain>
    </source>
</reference>
<gene>
    <name evidence="2" type="ORF">BCV70DRAFT_17380</name>
</gene>
<accession>A0A317XYS3</accession>
<evidence type="ECO:0000256" key="1">
    <source>
        <dbReference type="SAM" id="Phobius"/>
    </source>
</evidence>
<dbReference type="AlphaFoldDB" id="A0A317XYS3"/>
<keyword evidence="1" id="KW-0472">Membrane</keyword>
<dbReference type="Proteomes" id="UP000246740">
    <property type="component" value="Unassembled WGS sequence"/>
</dbReference>
<protein>
    <submittedName>
        <fullName evidence="2">Uncharacterized protein</fullName>
    </submittedName>
</protein>
<organism evidence="2 3">
    <name type="scientific">Testicularia cyperi</name>
    <dbReference type="NCBI Taxonomy" id="1882483"/>
    <lineage>
        <taxon>Eukaryota</taxon>
        <taxon>Fungi</taxon>
        <taxon>Dikarya</taxon>
        <taxon>Basidiomycota</taxon>
        <taxon>Ustilaginomycotina</taxon>
        <taxon>Ustilaginomycetes</taxon>
        <taxon>Ustilaginales</taxon>
        <taxon>Anthracoideaceae</taxon>
        <taxon>Testicularia</taxon>
    </lineage>
</organism>
<evidence type="ECO:0000313" key="3">
    <source>
        <dbReference type="Proteomes" id="UP000246740"/>
    </source>
</evidence>
<keyword evidence="3" id="KW-1185">Reference proteome</keyword>